<keyword evidence="1" id="KW-0687">Ribonucleoprotein</keyword>
<gene>
    <name evidence="1" type="ORF">LTLLF_168200</name>
</gene>
<name>A0A8J6GD02_MICOH</name>
<proteinExistence type="predicted"/>
<evidence type="ECO:0000313" key="2">
    <source>
        <dbReference type="Proteomes" id="UP000710432"/>
    </source>
</evidence>
<organism evidence="1 2">
    <name type="scientific">Microtus ochrogaster</name>
    <name type="common">Prairie vole</name>
    <dbReference type="NCBI Taxonomy" id="79684"/>
    <lineage>
        <taxon>Eukaryota</taxon>
        <taxon>Metazoa</taxon>
        <taxon>Chordata</taxon>
        <taxon>Craniata</taxon>
        <taxon>Vertebrata</taxon>
        <taxon>Euteleostomi</taxon>
        <taxon>Mammalia</taxon>
        <taxon>Eutheria</taxon>
        <taxon>Euarchontoglires</taxon>
        <taxon>Glires</taxon>
        <taxon>Rodentia</taxon>
        <taxon>Myomorpha</taxon>
        <taxon>Muroidea</taxon>
        <taxon>Cricetidae</taxon>
        <taxon>Arvicolinae</taxon>
        <taxon>Microtus</taxon>
    </lineage>
</organism>
<dbReference type="AlphaFoldDB" id="A0A8J6GD02"/>
<comment type="caution">
    <text evidence="1">The sequence shown here is derived from an EMBL/GenBank/DDBJ whole genome shotgun (WGS) entry which is preliminary data.</text>
</comment>
<reference evidence="1" key="1">
    <citation type="submission" date="2020-03" db="EMBL/GenBank/DDBJ databases">
        <title>Studies in the Genomics of Life Span.</title>
        <authorList>
            <person name="Glass D."/>
        </authorList>
    </citation>
    <scope>NUCLEOTIDE SEQUENCE</scope>
    <source>
        <strain evidence="1">LTLLF</strain>
        <tissue evidence="1">Muscle</tissue>
    </source>
</reference>
<dbReference type="InterPro" id="IPR023674">
    <property type="entry name" value="Ribosomal_uL1-like"/>
</dbReference>
<dbReference type="Proteomes" id="UP000710432">
    <property type="component" value="Unassembled WGS sequence"/>
</dbReference>
<dbReference type="SUPFAM" id="SSF56808">
    <property type="entry name" value="Ribosomal protein L1"/>
    <property type="match status" value="1"/>
</dbReference>
<sequence>MVAKVSEVISTIKFQMKKVLCLGAAVSHEKMTDNKLVYNIYLAVNFLMSLLKKKWQNIQALCIKSITDKPQHLY</sequence>
<dbReference type="InterPro" id="IPR028364">
    <property type="entry name" value="Ribosomal_uL1/biogenesis"/>
</dbReference>
<accession>A0A8J6GD02</accession>
<dbReference type="EMBL" id="JAATJU010023516">
    <property type="protein sequence ID" value="KAH0507528.1"/>
    <property type="molecule type" value="Genomic_DNA"/>
</dbReference>
<dbReference type="Pfam" id="PF00687">
    <property type="entry name" value="Ribosomal_L1"/>
    <property type="match status" value="1"/>
</dbReference>
<dbReference type="Gene3D" id="3.30.190.20">
    <property type="match status" value="1"/>
</dbReference>
<keyword evidence="1" id="KW-0689">Ribosomal protein</keyword>
<protein>
    <submittedName>
        <fullName evidence="1">60S ribosomal protein L10a</fullName>
    </submittedName>
</protein>
<dbReference type="GO" id="GO:0005840">
    <property type="term" value="C:ribosome"/>
    <property type="evidence" value="ECO:0007669"/>
    <property type="project" value="UniProtKB-KW"/>
</dbReference>
<evidence type="ECO:0000313" key="1">
    <source>
        <dbReference type="EMBL" id="KAH0507528.1"/>
    </source>
</evidence>